<dbReference type="Proteomes" id="UP000594979">
    <property type="component" value="Chromosome"/>
</dbReference>
<dbReference type="EMBL" id="CP065682">
    <property type="protein sequence ID" value="QPS33525.1"/>
    <property type="molecule type" value="Genomic_DNA"/>
</dbReference>
<dbReference type="KEGG" id="bcau:I6G59_16605"/>
<accession>A0A7T2TGP6</accession>
<gene>
    <name evidence="1" type="ORF">I6G59_16605</name>
</gene>
<name>A0A7T2TGP6_9MICO</name>
<dbReference type="AlphaFoldDB" id="A0A7T2TGP6"/>
<organism evidence="1 2">
    <name type="scientific">Brevibacterium casei</name>
    <dbReference type="NCBI Taxonomy" id="33889"/>
    <lineage>
        <taxon>Bacteria</taxon>
        <taxon>Bacillati</taxon>
        <taxon>Actinomycetota</taxon>
        <taxon>Actinomycetes</taxon>
        <taxon>Micrococcales</taxon>
        <taxon>Brevibacteriaceae</taxon>
        <taxon>Brevibacterium</taxon>
    </lineage>
</organism>
<evidence type="ECO:0000313" key="1">
    <source>
        <dbReference type="EMBL" id="QPS33525.1"/>
    </source>
</evidence>
<protein>
    <submittedName>
        <fullName evidence="1">Uncharacterized protein</fullName>
    </submittedName>
</protein>
<evidence type="ECO:0000313" key="2">
    <source>
        <dbReference type="Proteomes" id="UP000594979"/>
    </source>
</evidence>
<dbReference type="RefSeq" id="WP_197931928.1">
    <property type="nucleotide sequence ID" value="NZ_CP065682.1"/>
</dbReference>
<reference evidence="1 2" key="1">
    <citation type="submission" date="2020-12" db="EMBL/GenBank/DDBJ databases">
        <title>FDA dAtabase for Regulatory Grade micrObial Sequences (FDA-ARGOS): Supporting development and validation of Infectious Disease Dx tests.</title>
        <authorList>
            <person name="Sproer C."/>
            <person name="Gronow S."/>
            <person name="Severitt S."/>
            <person name="Schroder I."/>
            <person name="Tallon L."/>
            <person name="Sadzewicz L."/>
            <person name="Zhao X."/>
            <person name="Boylan J."/>
            <person name="Ott S."/>
            <person name="Bowen H."/>
            <person name="Vavikolanu K."/>
            <person name="Mehta A."/>
            <person name="Aluvathingal J."/>
            <person name="Nadendla S."/>
            <person name="Lowell S."/>
            <person name="Myers T."/>
            <person name="Yan Y."/>
            <person name="Sichtig H."/>
        </authorList>
    </citation>
    <scope>NUCLEOTIDE SEQUENCE [LARGE SCALE GENOMIC DNA]</scope>
    <source>
        <strain evidence="1 2">FDAARGOS_902</strain>
    </source>
</reference>
<proteinExistence type="predicted"/>
<sequence>MSQLPIPVQVGSEPSGHWEDIEERQRHYGDDAAASLRDMRRPSIARSDVDWAAIGFEPRWVGFETADCVVALQPSTLSGQGADEFDRFRQGAERRGETALVISPIGEYEGQARRSYNVFGPSIDSVSIGRTYTNIEGRKIGKGARVQIADDLSGADHHLALRLRNCNPAPTWRALSLRGTALESTHGREQHAPEGTLLPILTTELGEPVVAVWRSPDGMERRYVVPVETPWTTLLGWLLEQALPEFVPSALRRARRPLNSDQSLMTRRERDVRQALDALDANYAEQRSKLERQLNDAEGAATATREGLLYGTGQQLVDAVQTVFEFAGIEVINLDEKFRDTKNADLLCTYKGTSRLVEVKSASGSAPERAYQDLIRHLREWPNLPDTTPIDGGALVISHEQRTVPPERTLNPYTRPEFLSAQDEPVVSALRLFAAWRNEDPEAICHMLFGSDTFRTIRTTTQPSNKSPQPTRYSARRWGLFRRH</sequence>